<dbReference type="GO" id="GO:0004568">
    <property type="term" value="F:chitinase activity"/>
    <property type="evidence" value="ECO:0007669"/>
    <property type="project" value="TreeGrafter"/>
</dbReference>
<dbReference type="GO" id="GO:0005975">
    <property type="term" value="P:carbohydrate metabolic process"/>
    <property type="evidence" value="ECO:0007669"/>
    <property type="project" value="InterPro"/>
</dbReference>
<dbReference type="GO" id="GO:0008061">
    <property type="term" value="F:chitin binding"/>
    <property type="evidence" value="ECO:0007669"/>
    <property type="project" value="InterPro"/>
</dbReference>
<dbReference type="AlphaFoldDB" id="A0A915PSW8"/>
<dbReference type="Pfam" id="PF00704">
    <property type="entry name" value="Glyco_hydro_18"/>
    <property type="match status" value="1"/>
</dbReference>
<dbReference type="SUPFAM" id="SSF51445">
    <property type="entry name" value="(Trans)glycosidases"/>
    <property type="match status" value="1"/>
</dbReference>
<evidence type="ECO:0000313" key="3">
    <source>
        <dbReference type="Proteomes" id="UP000887581"/>
    </source>
</evidence>
<sequence>MFLLVLYIYAINILSILGLQQPIITCYFQWNNPSVSYFEENLCTHYNLIGSCTIDESYHIVLPNSTIIATLKEWLNGQLANPKLLITLTPINNRMSYLVKKKKLREKLIEDVKEYLIINQVSGFDIDWEFPVWSSDAEPTDKEGLSILIKELRESLNQAKSNLLLSLAVAAPAIIVDKAYDVKSLNKYLDYVQIMNYDFHMYNKLQQPWTGFNAPLFHKLYEFGIFAKMNSDYSTQHWLRKGLWANKTVFGIPTYGRGYTLLTKYLHFLYAPATGHASLGVTYPFSKVCNLAKTGKYKYLFDEKTRSAYIYGDDRQWLGFEDPITMFSKASYIRAYNLAGIMIYDLASDDYMGVCKRGRYPLIKAAKAAIESKVMEVEKEK</sequence>
<dbReference type="InterPro" id="IPR029070">
    <property type="entry name" value="Chitinase_insertion_sf"/>
</dbReference>
<protein>
    <submittedName>
        <fullName evidence="4">GH18 domain-containing protein</fullName>
    </submittedName>
</protein>
<keyword evidence="3" id="KW-1185">Reference proteome</keyword>
<feature type="chain" id="PRO_5036688406" evidence="1">
    <location>
        <begin position="19"/>
        <end position="381"/>
    </location>
</feature>
<feature type="domain" description="GH18" evidence="2">
    <location>
        <begin position="22"/>
        <end position="373"/>
    </location>
</feature>
<evidence type="ECO:0000313" key="4">
    <source>
        <dbReference type="WBParaSite" id="sdigi.contig235.g6490.t1"/>
    </source>
</evidence>
<dbReference type="GO" id="GO:0005576">
    <property type="term" value="C:extracellular region"/>
    <property type="evidence" value="ECO:0007669"/>
    <property type="project" value="TreeGrafter"/>
</dbReference>
<feature type="signal peptide" evidence="1">
    <location>
        <begin position="1"/>
        <end position="18"/>
    </location>
</feature>
<dbReference type="PANTHER" id="PTHR11177:SF317">
    <property type="entry name" value="CHITINASE 12-RELATED"/>
    <property type="match status" value="1"/>
</dbReference>
<evidence type="ECO:0000256" key="1">
    <source>
        <dbReference type="SAM" id="SignalP"/>
    </source>
</evidence>
<evidence type="ECO:0000259" key="2">
    <source>
        <dbReference type="PROSITE" id="PS51910"/>
    </source>
</evidence>
<dbReference type="InterPro" id="IPR050314">
    <property type="entry name" value="Glycosyl_Hydrlase_18"/>
</dbReference>
<dbReference type="InterPro" id="IPR017853">
    <property type="entry name" value="GH"/>
</dbReference>
<dbReference type="WBParaSite" id="sdigi.contig235.g6490.t1">
    <property type="protein sequence ID" value="sdigi.contig235.g6490.t1"/>
    <property type="gene ID" value="sdigi.contig235.g6490"/>
</dbReference>
<dbReference type="Gene3D" id="3.10.50.10">
    <property type="match status" value="1"/>
</dbReference>
<dbReference type="Proteomes" id="UP000887581">
    <property type="component" value="Unplaced"/>
</dbReference>
<dbReference type="PROSITE" id="PS51910">
    <property type="entry name" value="GH18_2"/>
    <property type="match status" value="1"/>
</dbReference>
<accession>A0A915PSW8</accession>
<dbReference type="InterPro" id="IPR011583">
    <property type="entry name" value="Chitinase_II/V-like_cat"/>
</dbReference>
<dbReference type="SMART" id="SM00636">
    <property type="entry name" value="Glyco_18"/>
    <property type="match status" value="1"/>
</dbReference>
<dbReference type="PANTHER" id="PTHR11177">
    <property type="entry name" value="CHITINASE"/>
    <property type="match status" value="1"/>
</dbReference>
<organism evidence="3 4">
    <name type="scientific">Setaria digitata</name>
    <dbReference type="NCBI Taxonomy" id="48799"/>
    <lineage>
        <taxon>Eukaryota</taxon>
        <taxon>Metazoa</taxon>
        <taxon>Ecdysozoa</taxon>
        <taxon>Nematoda</taxon>
        <taxon>Chromadorea</taxon>
        <taxon>Rhabditida</taxon>
        <taxon>Spirurina</taxon>
        <taxon>Spiruromorpha</taxon>
        <taxon>Filarioidea</taxon>
        <taxon>Setariidae</taxon>
        <taxon>Setaria</taxon>
    </lineage>
</organism>
<dbReference type="InterPro" id="IPR001223">
    <property type="entry name" value="Glyco_hydro18_cat"/>
</dbReference>
<dbReference type="SUPFAM" id="SSF54556">
    <property type="entry name" value="Chitinase insertion domain"/>
    <property type="match status" value="1"/>
</dbReference>
<reference evidence="4" key="1">
    <citation type="submission" date="2022-11" db="UniProtKB">
        <authorList>
            <consortium name="WormBaseParasite"/>
        </authorList>
    </citation>
    <scope>IDENTIFICATION</scope>
</reference>
<name>A0A915PSW8_9BILA</name>
<keyword evidence="1" id="KW-0732">Signal</keyword>
<dbReference type="GO" id="GO:0006032">
    <property type="term" value="P:chitin catabolic process"/>
    <property type="evidence" value="ECO:0007669"/>
    <property type="project" value="TreeGrafter"/>
</dbReference>
<dbReference type="Gene3D" id="3.20.20.80">
    <property type="entry name" value="Glycosidases"/>
    <property type="match status" value="1"/>
</dbReference>
<proteinExistence type="predicted"/>